<dbReference type="EMBL" id="CAJNOK010002478">
    <property type="protein sequence ID" value="CAF0861868.1"/>
    <property type="molecule type" value="Genomic_DNA"/>
</dbReference>
<evidence type="ECO:0000256" key="10">
    <source>
        <dbReference type="ARBA" id="ARBA00022927"/>
    </source>
</evidence>
<dbReference type="InterPro" id="IPR044865">
    <property type="entry name" value="MRH_dom"/>
</dbReference>
<dbReference type="Gene3D" id="2.70.130.10">
    <property type="entry name" value="Mannose-6-phosphate receptor binding domain"/>
    <property type="match status" value="1"/>
</dbReference>
<dbReference type="EMBL" id="CAJOBA010002477">
    <property type="protein sequence ID" value="CAF3646629.1"/>
    <property type="molecule type" value="Genomic_DNA"/>
</dbReference>
<feature type="domain" description="MRH" evidence="19">
    <location>
        <begin position="29"/>
        <end position="160"/>
    </location>
</feature>
<evidence type="ECO:0000256" key="18">
    <source>
        <dbReference type="SAM" id="Phobius"/>
    </source>
</evidence>
<dbReference type="GO" id="GO:0000139">
    <property type="term" value="C:Golgi membrane"/>
    <property type="evidence" value="ECO:0007669"/>
    <property type="project" value="UniProtKB-SubCell"/>
</dbReference>
<evidence type="ECO:0000313" key="20">
    <source>
        <dbReference type="EMBL" id="CAF0861868.1"/>
    </source>
</evidence>
<dbReference type="OrthoDB" id="29460at2759"/>
<dbReference type="GO" id="GO:0010008">
    <property type="term" value="C:endosome membrane"/>
    <property type="evidence" value="ECO:0007669"/>
    <property type="project" value="UniProtKB-SubCell"/>
</dbReference>
<dbReference type="PANTHER" id="PTHR15071">
    <property type="entry name" value="MANNOSE-6-PHOSPHATE RECEPTOR FAMILY MEMBER"/>
    <property type="match status" value="1"/>
</dbReference>
<gene>
    <name evidence="21" type="ORF">GPM918_LOCUS17022</name>
    <name evidence="20" type="ORF">OVA965_LOCUS7677</name>
    <name evidence="23" type="ORF">SRO942_LOCUS17021</name>
    <name evidence="22" type="ORF">TMI583_LOCUS7670</name>
</gene>
<evidence type="ECO:0000256" key="6">
    <source>
        <dbReference type="ARBA" id="ARBA00013776"/>
    </source>
</evidence>
<dbReference type="SUPFAM" id="SSF50911">
    <property type="entry name" value="Mannose 6-phosphate receptor domain"/>
    <property type="match status" value="1"/>
</dbReference>
<evidence type="ECO:0000256" key="4">
    <source>
        <dbReference type="ARBA" id="ARBA00004472"/>
    </source>
</evidence>
<dbReference type="GO" id="GO:0034045">
    <property type="term" value="C:phagophore assembly site membrane"/>
    <property type="evidence" value="ECO:0007669"/>
    <property type="project" value="UniProtKB-SubCell"/>
</dbReference>
<evidence type="ECO:0000256" key="7">
    <source>
        <dbReference type="ARBA" id="ARBA00022448"/>
    </source>
</evidence>
<dbReference type="InterPro" id="IPR018939">
    <property type="entry name" value="Autophagy-rel_prot_27"/>
</dbReference>
<dbReference type="AlphaFoldDB" id="A0A814LLN2"/>
<reference evidence="21" key="1">
    <citation type="submission" date="2021-02" db="EMBL/GenBank/DDBJ databases">
        <authorList>
            <person name="Nowell W R."/>
        </authorList>
    </citation>
    <scope>NUCLEOTIDE SEQUENCE</scope>
</reference>
<feature type="transmembrane region" description="Helical" evidence="18">
    <location>
        <begin position="214"/>
        <end position="232"/>
    </location>
</feature>
<evidence type="ECO:0000256" key="15">
    <source>
        <dbReference type="ARBA" id="ARBA00023136"/>
    </source>
</evidence>
<evidence type="ECO:0000256" key="12">
    <source>
        <dbReference type="ARBA" id="ARBA00023006"/>
    </source>
</evidence>
<keyword evidence="17" id="KW-0968">Cytoplasmic vesicle</keyword>
<evidence type="ECO:0000256" key="16">
    <source>
        <dbReference type="ARBA" id="ARBA00023157"/>
    </source>
</evidence>
<dbReference type="GO" id="GO:0031966">
    <property type="term" value="C:mitochondrial membrane"/>
    <property type="evidence" value="ECO:0007669"/>
    <property type="project" value="UniProtKB-SubCell"/>
</dbReference>
<keyword evidence="8 18" id="KW-0812">Transmembrane</keyword>
<sequence>MTAFLSTQFSIIIIMIRWLLHRNQSVNAESCVYNTPDGKLDIRTLGNPHSPKFHDIPDQNPHLLATYSYNGCFSYNQDQCQNAAACKKDLPTTVSKLIANQDNVQFQYDKSITQLSYTDGGIQHLTVTFRCNENEEKQSATQTGTDSYVFSFQSKCACPGKCTYKPTKKSSGKLSTGGIIVIIFVCLVAVYIIGGMLFMKFKRQASGMELIPNRMVWVSIATNAIIGIRYVVSCGKSKAPSSASYGQL</sequence>
<feature type="transmembrane region" description="Helical" evidence="18">
    <location>
        <begin position="174"/>
        <end position="194"/>
    </location>
</feature>
<evidence type="ECO:0000256" key="9">
    <source>
        <dbReference type="ARBA" id="ARBA00022729"/>
    </source>
</evidence>
<keyword evidence="14" id="KW-0496">Mitochondrion</keyword>
<evidence type="ECO:0000256" key="1">
    <source>
        <dbReference type="ARBA" id="ARBA00004304"/>
    </source>
</evidence>
<keyword evidence="15 18" id="KW-0472">Membrane</keyword>
<protein>
    <recommendedName>
        <fullName evidence="6">Autophagy-related protein 27</fullName>
    </recommendedName>
</protein>
<dbReference type="Proteomes" id="UP000682733">
    <property type="component" value="Unassembled WGS sequence"/>
</dbReference>
<keyword evidence="24" id="KW-1185">Reference proteome</keyword>
<evidence type="ECO:0000256" key="3">
    <source>
        <dbReference type="ARBA" id="ARBA00004394"/>
    </source>
</evidence>
<keyword evidence="11 18" id="KW-1133">Transmembrane helix</keyword>
<evidence type="ECO:0000313" key="23">
    <source>
        <dbReference type="EMBL" id="CAF3833587.1"/>
    </source>
</evidence>
<dbReference type="Proteomes" id="UP000677228">
    <property type="component" value="Unassembled WGS sequence"/>
</dbReference>
<organism evidence="21 24">
    <name type="scientific">Didymodactylos carnosus</name>
    <dbReference type="NCBI Taxonomy" id="1234261"/>
    <lineage>
        <taxon>Eukaryota</taxon>
        <taxon>Metazoa</taxon>
        <taxon>Spiralia</taxon>
        <taxon>Gnathifera</taxon>
        <taxon>Rotifera</taxon>
        <taxon>Eurotatoria</taxon>
        <taxon>Bdelloidea</taxon>
        <taxon>Philodinida</taxon>
        <taxon>Philodinidae</taxon>
        <taxon>Didymodactylos</taxon>
    </lineage>
</organism>
<keyword evidence="10" id="KW-0653">Protein transport</keyword>
<keyword evidence="16" id="KW-1015">Disulfide bond</keyword>
<keyword evidence="9" id="KW-0732">Signal</keyword>
<evidence type="ECO:0000256" key="17">
    <source>
        <dbReference type="ARBA" id="ARBA00023329"/>
    </source>
</evidence>
<comment type="caution">
    <text evidence="21">The sequence shown here is derived from an EMBL/GenBank/DDBJ whole genome shotgun (WGS) entry which is preliminary data.</text>
</comment>
<evidence type="ECO:0000259" key="19">
    <source>
        <dbReference type="PROSITE" id="PS51914"/>
    </source>
</evidence>
<evidence type="ECO:0000256" key="8">
    <source>
        <dbReference type="ARBA" id="ARBA00022692"/>
    </source>
</evidence>
<dbReference type="InterPro" id="IPR009011">
    <property type="entry name" value="Man6P_isomerase_rcpt-bd_dom_sf"/>
</dbReference>
<evidence type="ECO:0000256" key="11">
    <source>
        <dbReference type="ARBA" id="ARBA00022989"/>
    </source>
</evidence>
<comment type="similarity">
    <text evidence="5">Belongs to the ATG27 family.</text>
</comment>
<evidence type="ECO:0000313" key="21">
    <source>
        <dbReference type="EMBL" id="CAF1065892.1"/>
    </source>
</evidence>
<evidence type="ECO:0000313" key="24">
    <source>
        <dbReference type="Proteomes" id="UP000663829"/>
    </source>
</evidence>
<dbReference type="PROSITE" id="PS51914">
    <property type="entry name" value="MRH"/>
    <property type="match status" value="1"/>
</dbReference>
<dbReference type="PANTHER" id="PTHR15071:SF0">
    <property type="entry name" value="MANNOSE 6-PHOSPHATE RECEPTOR-LIKE PROTEIN 1"/>
    <property type="match status" value="1"/>
</dbReference>
<dbReference type="Proteomes" id="UP000663829">
    <property type="component" value="Unassembled WGS sequence"/>
</dbReference>
<dbReference type="EMBL" id="CAJOBC010004589">
    <property type="protein sequence ID" value="CAF3833587.1"/>
    <property type="molecule type" value="Genomic_DNA"/>
</dbReference>
<keyword evidence="12" id="KW-0072">Autophagy</keyword>
<dbReference type="GO" id="GO:0015031">
    <property type="term" value="P:protein transport"/>
    <property type="evidence" value="ECO:0007669"/>
    <property type="project" value="UniProtKB-KW"/>
</dbReference>
<dbReference type="Proteomes" id="UP000681722">
    <property type="component" value="Unassembled WGS sequence"/>
</dbReference>
<keyword evidence="13" id="KW-0333">Golgi apparatus</keyword>
<keyword evidence="7" id="KW-0813">Transport</keyword>
<evidence type="ECO:0000256" key="13">
    <source>
        <dbReference type="ARBA" id="ARBA00023034"/>
    </source>
</evidence>
<name>A0A814LLN2_9BILA</name>
<evidence type="ECO:0000256" key="2">
    <source>
        <dbReference type="ARBA" id="ARBA00004358"/>
    </source>
</evidence>
<evidence type="ECO:0000256" key="14">
    <source>
        <dbReference type="ARBA" id="ARBA00023128"/>
    </source>
</evidence>
<dbReference type="GO" id="GO:0005802">
    <property type="term" value="C:trans-Golgi network"/>
    <property type="evidence" value="ECO:0007669"/>
    <property type="project" value="TreeGrafter"/>
</dbReference>
<dbReference type="GO" id="GO:0006914">
    <property type="term" value="P:autophagy"/>
    <property type="evidence" value="ECO:0007669"/>
    <property type="project" value="UniProtKB-KW"/>
</dbReference>
<proteinExistence type="inferred from homology"/>
<accession>A0A814LLN2</accession>
<evidence type="ECO:0000256" key="5">
    <source>
        <dbReference type="ARBA" id="ARBA00005363"/>
    </source>
</evidence>
<dbReference type="EMBL" id="CAJNOQ010004589">
    <property type="protein sequence ID" value="CAF1065892.1"/>
    <property type="molecule type" value="Genomic_DNA"/>
</dbReference>
<comment type="subcellular location">
    <subcellularLocation>
        <location evidence="2">Cytoplasmic vesicle membrane</location>
        <topology evidence="2">Single-pass type I membrane protein</topology>
    </subcellularLocation>
    <subcellularLocation>
        <location evidence="3">Golgi apparatus membrane</location>
    </subcellularLocation>
    <subcellularLocation>
        <location evidence="1">Mitochondrion membrane</location>
        <topology evidence="1">Single-pass membrane protein</topology>
    </subcellularLocation>
    <subcellularLocation>
        <location evidence="4">Preautophagosomal structure membrane</location>
        <topology evidence="4">Single-pass type I membrane protein</topology>
    </subcellularLocation>
</comment>
<evidence type="ECO:0000313" key="22">
    <source>
        <dbReference type="EMBL" id="CAF3646629.1"/>
    </source>
</evidence>
<dbReference type="Pfam" id="PF09451">
    <property type="entry name" value="ATG27"/>
    <property type="match status" value="1"/>
</dbReference>